<keyword evidence="12 20" id="KW-0675">Receptor</keyword>
<dbReference type="PANTHER" id="PTHR32552:SF68">
    <property type="entry name" value="FERRICHROME OUTER MEMBRANE TRANSPORTER_PHAGE RECEPTOR"/>
    <property type="match status" value="1"/>
</dbReference>
<proteinExistence type="inferred from homology"/>
<dbReference type="GO" id="GO:0015891">
    <property type="term" value="P:siderophore transport"/>
    <property type="evidence" value="ECO:0007669"/>
    <property type="project" value="InterPro"/>
</dbReference>
<keyword evidence="6 14" id="KW-0812">Transmembrane</keyword>
<accession>A0A2S5SXP5</accession>
<dbReference type="InterPro" id="IPR000531">
    <property type="entry name" value="Beta-barrel_TonB"/>
</dbReference>
<keyword evidence="4 14" id="KW-1134">Transmembrane beta strand</keyword>
<evidence type="ECO:0000256" key="4">
    <source>
        <dbReference type="ARBA" id="ARBA00022452"/>
    </source>
</evidence>
<evidence type="ECO:0000259" key="19">
    <source>
        <dbReference type="Pfam" id="PF07715"/>
    </source>
</evidence>
<evidence type="ECO:0000256" key="17">
    <source>
        <dbReference type="SAM" id="SignalP"/>
    </source>
</evidence>
<evidence type="ECO:0000256" key="16">
    <source>
        <dbReference type="SAM" id="MobiDB-lite"/>
    </source>
</evidence>
<evidence type="ECO:0000259" key="18">
    <source>
        <dbReference type="Pfam" id="PF00593"/>
    </source>
</evidence>
<dbReference type="Pfam" id="PF07715">
    <property type="entry name" value="Plug"/>
    <property type="match status" value="1"/>
</dbReference>
<dbReference type="Gene3D" id="2.170.130.10">
    <property type="entry name" value="TonB-dependent receptor, plug domain"/>
    <property type="match status" value="1"/>
</dbReference>
<dbReference type="InterPro" id="IPR039426">
    <property type="entry name" value="TonB-dep_rcpt-like"/>
</dbReference>
<evidence type="ECO:0000256" key="3">
    <source>
        <dbReference type="ARBA" id="ARBA00022448"/>
    </source>
</evidence>
<organism evidence="20 21">
    <name type="scientific">Caldimonas caldifontis</name>
    <dbReference type="NCBI Taxonomy" id="1452508"/>
    <lineage>
        <taxon>Bacteria</taxon>
        <taxon>Pseudomonadati</taxon>
        <taxon>Pseudomonadota</taxon>
        <taxon>Betaproteobacteria</taxon>
        <taxon>Burkholderiales</taxon>
        <taxon>Sphaerotilaceae</taxon>
        <taxon>Caldimonas</taxon>
    </lineage>
</organism>
<comment type="subcellular location">
    <subcellularLocation>
        <location evidence="1 14">Cell outer membrane</location>
        <topology evidence="1 14">Multi-pass membrane protein</topology>
    </subcellularLocation>
</comment>
<keyword evidence="7 17" id="KW-0732">Signal</keyword>
<keyword evidence="3 14" id="KW-0813">Transport</keyword>
<keyword evidence="9" id="KW-0406">Ion transport</keyword>
<keyword evidence="10 15" id="KW-0798">TonB box</keyword>
<dbReference type="CDD" id="cd01347">
    <property type="entry name" value="ligand_gated_channel"/>
    <property type="match status" value="1"/>
</dbReference>
<evidence type="ECO:0000313" key="21">
    <source>
        <dbReference type="Proteomes" id="UP000238605"/>
    </source>
</evidence>
<keyword evidence="21" id="KW-1185">Reference proteome</keyword>
<evidence type="ECO:0000256" key="9">
    <source>
        <dbReference type="ARBA" id="ARBA00023065"/>
    </source>
</evidence>
<dbReference type="SUPFAM" id="SSF56935">
    <property type="entry name" value="Porins"/>
    <property type="match status" value="1"/>
</dbReference>
<dbReference type="NCBIfam" id="TIGR01783">
    <property type="entry name" value="TonB-siderophor"/>
    <property type="match status" value="1"/>
</dbReference>
<dbReference type="GO" id="GO:0015344">
    <property type="term" value="F:siderophore uptake transmembrane transporter activity"/>
    <property type="evidence" value="ECO:0007669"/>
    <property type="project" value="TreeGrafter"/>
</dbReference>
<evidence type="ECO:0000256" key="6">
    <source>
        <dbReference type="ARBA" id="ARBA00022692"/>
    </source>
</evidence>
<protein>
    <submittedName>
        <fullName evidence="20">TonB-dependent siderophore receptor</fullName>
    </submittedName>
</protein>
<dbReference type="InterPro" id="IPR010105">
    <property type="entry name" value="TonB_sidphr_rcpt"/>
</dbReference>
<dbReference type="InterPro" id="IPR037066">
    <property type="entry name" value="Plug_dom_sf"/>
</dbReference>
<evidence type="ECO:0000256" key="10">
    <source>
        <dbReference type="ARBA" id="ARBA00023077"/>
    </source>
</evidence>
<dbReference type="Pfam" id="PF00593">
    <property type="entry name" value="TonB_dep_Rec_b-barrel"/>
    <property type="match status" value="1"/>
</dbReference>
<evidence type="ECO:0000256" key="15">
    <source>
        <dbReference type="RuleBase" id="RU003357"/>
    </source>
</evidence>
<feature type="region of interest" description="Disordered" evidence="16">
    <location>
        <begin position="34"/>
        <end position="67"/>
    </location>
</feature>
<comment type="similarity">
    <text evidence="2 14 15">Belongs to the TonB-dependent receptor family.</text>
</comment>
<evidence type="ECO:0000256" key="5">
    <source>
        <dbReference type="ARBA" id="ARBA00022496"/>
    </source>
</evidence>
<evidence type="ECO:0000256" key="2">
    <source>
        <dbReference type="ARBA" id="ARBA00009810"/>
    </source>
</evidence>
<dbReference type="Gene3D" id="2.40.170.20">
    <property type="entry name" value="TonB-dependent receptor, beta-barrel domain"/>
    <property type="match status" value="1"/>
</dbReference>
<dbReference type="FunFam" id="2.170.130.10:FF:000001">
    <property type="entry name" value="Catecholate siderophore TonB-dependent receptor"/>
    <property type="match status" value="1"/>
</dbReference>
<feature type="domain" description="TonB-dependent receptor-like beta-barrel" evidence="18">
    <location>
        <begin position="245"/>
        <end position="673"/>
    </location>
</feature>
<name>A0A2S5SXP5_9BURK</name>
<evidence type="ECO:0000256" key="8">
    <source>
        <dbReference type="ARBA" id="ARBA00023004"/>
    </source>
</evidence>
<dbReference type="PROSITE" id="PS52016">
    <property type="entry name" value="TONB_DEPENDENT_REC_3"/>
    <property type="match status" value="1"/>
</dbReference>
<dbReference type="PANTHER" id="PTHR32552">
    <property type="entry name" value="FERRICHROME IRON RECEPTOR-RELATED"/>
    <property type="match status" value="1"/>
</dbReference>
<dbReference type="EMBL" id="PSNX01000003">
    <property type="protein sequence ID" value="PPE67534.1"/>
    <property type="molecule type" value="Genomic_DNA"/>
</dbReference>
<evidence type="ECO:0000256" key="13">
    <source>
        <dbReference type="ARBA" id="ARBA00023237"/>
    </source>
</evidence>
<dbReference type="AlphaFoldDB" id="A0A2S5SXP5"/>
<evidence type="ECO:0000256" key="1">
    <source>
        <dbReference type="ARBA" id="ARBA00004571"/>
    </source>
</evidence>
<dbReference type="RefSeq" id="WP_104301611.1">
    <property type="nucleotide sequence ID" value="NZ_PSNX01000003.1"/>
</dbReference>
<reference evidence="20 21" key="1">
    <citation type="submission" date="2018-02" db="EMBL/GenBank/DDBJ databases">
        <title>Reclassifiation of [Polyangium] brachysporum DSM 7029 as Guopingzhaonella breviflexa gen. nov., sp. nov., a member of the family Comamonadaceae.</title>
        <authorList>
            <person name="Tang B."/>
        </authorList>
    </citation>
    <scope>NUCLEOTIDE SEQUENCE [LARGE SCALE GENOMIC DNA]</scope>
    <source>
        <strain evidence="20 21">BCRC 80649</strain>
    </source>
</reference>
<evidence type="ECO:0000256" key="12">
    <source>
        <dbReference type="ARBA" id="ARBA00023170"/>
    </source>
</evidence>
<keyword evidence="13 14" id="KW-0998">Cell outer membrane</keyword>
<sequence length="704" mass="77135">MPASFRPALRAAPCACLLALVLPAAAQAPAAEALPEVTVSAERERETATSPVPGYTPRRAVSATKTDAALSETPQSITIVTRDLITDTGATGLQDALNYAAGVRSDAYGLDSRTDSARIRGTDAAEYLDGLRKHLSGYYTSNTRTDPYTLERIEVLRGPSAMLFGQGSVGGLVNMVSKRPLDEVQREVGVQFGSFNRQQLQADLTGPLTEDGQWLYRLVAVGRDSDTQVDYVRDDRKLVAPSLTWRPNASTSLTLQALWQEDKTGSTAQFFPWAGMVSDNPNGRIPTDTFIGEPGVDRYDSERRSFGWQLEHRFSDDWAVRQNLRYSENKVVYYSIYGDAFSSPGGWPADPVNQRVLGRIGWFQHNKLNQIAADQHVEGQFNTGTVRHRLLAGLDVSRATARTAQAYVPAGTAIPDIDVYDPVYTGFTVPDLAALPKNTLTQTGVYVQDQLRIADHWVVVAGLRHDRVNNKTVGAEDDKSSATTHRLGLLYEAANGLSPYLSYSEAFTPVAGRNCDGDLLQPQRGKQWEAGIKYLPPERQIALGAAVYDLREKSRSVSGTGPDCVQQVGETRTRGVELEAKATVMRDLDVVASYTYTDIDETLEAVPENQASVWTKYRFALGGTPGFSAGLGLRWLESFRNAPAPVTPSVTLLDALLAWENPTWRAALNVTNLADKTYVATCLGRGDCWYGARRTVNATVTYRF</sequence>
<gene>
    <name evidence="20" type="ORF">C1704_05120</name>
</gene>
<feature type="signal peptide" evidence="17">
    <location>
        <begin position="1"/>
        <end position="26"/>
    </location>
</feature>
<keyword evidence="8" id="KW-0408">Iron</keyword>
<dbReference type="OrthoDB" id="127311at2"/>
<keyword evidence="5" id="KW-0410">Iron transport</keyword>
<dbReference type="Proteomes" id="UP000238605">
    <property type="component" value="Unassembled WGS sequence"/>
</dbReference>
<feature type="domain" description="TonB-dependent receptor plug" evidence="19">
    <location>
        <begin position="70"/>
        <end position="171"/>
    </location>
</feature>
<feature type="chain" id="PRO_5015714120" evidence="17">
    <location>
        <begin position="27"/>
        <end position="704"/>
    </location>
</feature>
<evidence type="ECO:0000313" key="20">
    <source>
        <dbReference type="EMBL" id="PPE67534.1"/>
    </source>
</evidence>
<keyword evidence="11 14" id="KW-0472">Membrane</keyword>
<evidence type="ECO:0000256" key="7">
    <source>
        <dbReference type="ARBA" id="ARBA00022729"/>
    </source>
</evidence>
<dbReference type="InterPro" id="IPR036942">
    <property type="entry name" value="Beta-barrel_TonB_sf"/>
</dbReference>
<dbReference type="GO" id="GO:0038023">
    <property type="term" value="F:signaling receptor activity"/>
    <property type="evidence" value="ECO:0007669"/>
    <property type="project" value="InterPro"/>
</dbReference>
<comment type="caution">
    <text evidence="20">The sequence shown here is derived from an EMBL/GenBank/DDBJ whole genome shotgun (WGS) entry which is preliminary data.</text>
</comment>
<dbReference type="GO" id="GO:0009279">
    <property type="term" value="C:cell outer membrane"/>
    <property type="evidence" value="ECO:0007669"/>
    <property type="project" value="UniProtKB-SubCell"/>
</dbReference>
<evidence type="ECO:0000256" key="14">
    <source>
        <dbReference type="PROSITE-ProRule" id="PRU01360"/>
    </source>
</evidence>
<dbReference type="InterPro" id="IPR012910">
    <property type="entry name" value="Plug_dom"/>
</dbReference>
<evidence type="ECO:0000256" key="11">
    <source>
        <dbReference type="ARBA" id="ARBA00023136"/>
    </source>
</evidence>